<reference evidence="1" key="1">
    <citation type="submission" date="2020-02" db="EMBL/GenBank/DDBJ databases">
        <authorList>
            <person name="Scholz U."/>
            <person name="Mascher M."/>
            <person name="Fiebig A."/>
        </authorList>
    </citation>
    <scope>NUCLEOTIDE SEQUENCE</scope>
</reference>
<evidence type="ECO:0000313" key="1">
    <source>
        <dbReference type="EMBL" id="CAA7403895.1"/>
    </source>
</evidence>
<keyword evidence="2" id="KW-1185">Reference proteome</keyword>
<proteinExistence type="predicted"/>
<dbReference type="Proteomes" id="UP000663760">
    <property type="component" value="Chromosome 10"/>
</dbReference>
<name>A0A7I8L3Q5_SPIIN</name>
<organism evidence="1 2">
    <name type="scientific">Spirodela intermedia</name>
    <name type="common">Intermediate duckweed</name>
    <dbReference type="NCBI Taxonomy" id="51605"/>
    <lineage>
        <taxon>Eukaryota</taxon>
        <taxon>Viridiplantae</taxon>
        <taxon>Streptophyta</taxon>
        <taxon>Embryophyta</taxon>
        <taxon>Tracheophyta</taxon>
        <taxon>Spermatophyta</taxon>
        <taxon>Magnoliopsida</taxon>
        <taxon>Liliopsida</taxon>
        <taxon>Araceae</taxon>
        <taxon>Lemnoideae</taxon>
        <taxon>Spirodela</taxon>
    </lineage>
</organism>
<accession>A0A7I8L3Q5</accession>
<evidence type="ECO:0000313" key="2">
    <source>
        <dbReference type="Proteomes" id="UP000663760"/>
    </source>
</evidence>
<gene>
    <name evidence="1" type="ORF">SI8410_10014573</name>
</gene>
<dbReference type="AlphaFoldDB" id="A0A7I8L3Q5"/>
<sequence>MSNCGRHQGLDNSNYKSFYPCGLSEQFSILWTHDKPLVNSRRKIFSLCGFRVKSFQPRHVSFRSKLVILFSEYIAKAET</sequence>
<dbReference type="EMBL" id="LR746273">
    <property type="protein sequence ID" value="CAA7403895.1"/>
    <property type="molecule type" value="Genomic_DNA"/>
</dbReference>
<protein>
    <submittedName>
        <fullName evidence="1">Uncharacterized protein</fullName>
    </submittedName>
</protein>